<feature type="region of interest" description="Disordered" evidence="1">
    <location>
        <begin position="1"/>
        <end position="35"/>
    </location>
</feature>
<organism evidence="2 3">
    <name type="scientific">Paspalum notatum var. saurae</name>
    <dbReference type="NCBI Taxonomy" id="547442"/>
    <lineage>
        <taxon>Eukaryota</taxon>
        <taxon>Viridiplantae</taxon>
        <taxon>Streptophyta</taxon>
        <taxon>Embryophyta</taxon>
        <taxon>Tracheophyta</taxon>
        <taxon>Spermatophyta</taxon>
        <taxon>Magnoliopsida</taxon>
        <taxon>Liliopsida</taxon>
        <taxon>Poales</taxon>
        <taxon>Poaceae</taxon>
        <taxon>PACMAD clade</taxon>
        <taxon>Panicoideae</taxon>
        <taxon>Andropogonodae</taxon>
        <taxon>Paspaleae</taxon>
        <taxon>Paspalinae</taxon>
        <taxon>Paspalum</taxon>
    </lineage>
</organism>
<feature type="non-terminal residue" evidence="2">
    <location>
        <position position="1"/>
    </location>
</feature>
<gene>
    <name evidence="2" type="ORF">U9M48_012147</name>
</gene>
<evidence type="ECO:0000256" key="1">
    <source>
        <dbReference type="SAM" id="MobiDB-lite"/>
    </source>
</evidence>
<evidence type="ECO:0000313" key="2">
    <source>
        <dbReference type="EMBL" id="WVZ62391.1"/>
    </source>
</evidence>
<dbReference type="EMBL" id="CP144747">
    <property type="protein sequence ID" value="WVZ62391.1"/>
    <property type="molecule type" value="Genomic_DNA"/>
</dbReference>
<keyword evidence="3" id="KW-1185">Reference proteome</keyword>
<evidence type="ECO:0000313" key="3">
    <source>
        <dbReference type="Proteomes" id="UP001341281"/>
    </source>
</evidence>
<protein>
    <submittedName>
        <fullName evidence="2">Uncharacterized protein</fullName>
    </submittedName>
</protein>
<sequence>EGVLENMDPDDDSDWLHRNETYQSNDSLTTRELPTADHKDKTLQIYHKDKTLTVLDPMINEDCFQDMPFKRYSRRIIHIAPYYMRAMGVTNPEWSQDIFSWQTLTPDDIAKDKDG</sequence>
<reference evidence="2 3" key="1">
    <citation type="submission" date="2024-02" db="EMBL/GenBank/DDBJ databases">
        <title>High-quality chromosome-scale genome assembly of Pensacola bahiagrass (Paspalum notatum Flugge var. saurae).</title>
        <authorList>
            <person name="Vega J.M."/>
            <person name="Podio M."/>
            <person name="Orjuela J."/>
            <person name="Siena L.A."/>
            <person name="Pessino S.C."/>
            <person name="Combes M.C."/>
            <person name="Mariac C."/>
            <person name="Albertini E."/>
            <person name="Pupilli F."/>
            <person name="Ortiz J.P.A."/>
            <person name="Leblanc O."/>
        </authorList>
    </citation>
    <scope>NUCLEOTIDE SEQUENCE [LARGE SCALE GENOMIC DNA]</scope>
    <source>
        <strain evidence="2">R1</strain>
        <tissue evidence="2">Leaf</tissue>
    </source>
</reference>
<accession>A0AAQ3WHR8</accession>
<dbReference type="AlphaFoldDB" id="A0AAQ3WHR8"/>
<name>A0AAQ3WHR8_PASNO</name>
<feature type="compositionally biased region" description="Polar residues" evidence="1">
    <location>
        <begin position="21"/>
        <end position="32"/>
    </location>
</feature>
<proteinExistence type="predicted"/>
<dbReference type="Proteomes" id="UP001341281">
    <property type="component" value="Chromosome 03"/>
</dbReference>